<accession>A0A177VI15</accession>
<proteinExistence type="predicted"/>
<dbReference type="GO" id="GO:0000175">
    <property type="term" value="F:3'-5'-RNA exonuclease activity"/>
    <property type="evidence" value="ECO:0007669"/>
    <property type="project" value="TreeGrafter"/>
</dbReference>
<feature type="compositionally biased region" description="Polar residues" evidence="1">
    <location>
        <begin position="421"/>
        <end position="434"/>
    </location>
</feature>
<organism evidence="4 5">
    <name type="scientific">Tilletia caries</name>
    <name type="common">wheat bunt fungus</name>
    <dbReference type="NCBI Taxonomy" id="13290"/>
    <lineage>
        <taxon>Eukaryota</taxon>
        <taxon>Fungi</taxon>
        <taxon>Dikarya</taxon>
        <taxon>Basidiomycota</taxon>
        <taxon>Ustilaginomycotina</taxon>
        <taxon>Exobasidiomycetes</taxon>
        <taxon>Tilletiales</taxon>
        <taxon>Tilletiaceae</taxon>
        <taxon>Tilletia</taxon>
    </lineage>
</organism>
<dbReference type="Proteomes" id="UP000836402">
    <property type="component" value="Unassembled WGS sequence"/>
</dbReference>
<dbReference type="Pfam" id="PF00773">
    <property type="entry name" value="RNB"/>
    <property type="match status" value="1"/>
</dbReference>
<dbReference type="EMBL" id="CAJHJG010002608">
    <property type="protein sequence ID" value="CAD6921415.1"/>
    <property type="molecule type" value="Genomic_DNA"/>
</dbReference>
<dbReference type="GO" id="GO:0006402">
    <property type="term" value="P:mRNA catabolic process"/>
    <property type="evidence" value="ECO:0007669"/>
    <property type="project" value="TreeGrafter"/>
</dbReference>
<reference evidence="4" key="1">
    <citation type="submission" date="2016-04" db="EMBL/GenBank/DDBJ databases">
        <authorList>
            <person name="Nguyen H.D."/>
            <person name="Kesanakurti P."/>
            <person name="Cullis J."/>
            <person name="Levesque C.A."/>
            <person name="Hambleton S."/>
        </authorList>
    </citation>
    <scope>NUCLEOTIDE SEQUENCE</scope>
    <source>
        <strain evidence="4">DAOMC 238032</strain>
    </source>
</reference>
<dbReference type="GO" id="GO:0000932">
    <property type="term" value="C:P-body"/>
    <property type="evidence" value="ECO:0007669"/>
    <property type="project" value="TreeGrafter"/>
</dbReference>
<gene>
    <name evidence="4" type="ORF">A4X03_0g1567</name>
    <name evidence="3" type="ORF">JKIAZH3_G3563</name>
</gene>
<dbReference type="SUPFAM" id="SSF50249">
    <property type="entry name" value="Nucleic acid-binding proteins"/>
    <property type="match status" value="1"/>
</dbReference>
<feature type="region of interest" description="Disordered" evidence="1">
    <location>
        <begin position="116"/>
        <end position="158"/>
    </location>
</feature>
<evidence type="ECO:0000259" key="2">
    <source>
        <dbReference type="SMART" id="SM00955"/>
    </source>
</evidence>
<protein>
    <recommendedName>
        <fullName evidence="2">RNB domain-containing protein</fullName>
    </recommendedName>
</protein>
<reference evidence="3" key="3">
    <citation type="submission" date="2020-10" db="EMBL/GenBank/DDBJ databases">
        <authorList>
            <person name="Sedaghatjoo S."/>
        </authorList>
    </citation>
    <scope>NUCLEOTIDE SEQUENCE</scope>
    <source>
        <strain evidence="3">AZH3</strain>
    </source>
</reference>
<dbReference type="PANTHER" id="PTHR23355">
    <property type="entry name" value="RIBONUCLEASE"/>
    <property type="match status" value="1"/>
</dbReference>
<keyword evidence="6" id="KW-1185">Reference proteome</keyword>
<dbReference type="EMBL" id="LWDD02000130">
    <property type="protein sequence ID" value="KAE8263587.1"/>
    <property type="molecule type" value="Genomic_DNA"/>
</dbReference>
<dbReference type="AlphaFoldDB" id="A0A177VI15"/>
<dbReference type="SMART" id="SM00955">
    <property type="entry name" value="RNB"/>
    <property type="match status" value="1"/>
</dbReference>
<dbReference type="PANTHER" id="PTHR23355:SF65">
    <property type="entry name" value="EXORIBONUCLEASE CYT-4, PUTATIVE (AFU_ORTHOLOGUE AFUA_7G01550)-RELATED"/>
    <property type="match status" value="1"/>
</dbReference>
<evidence type="ECO:0000313" key="4">
    <source>
        <dbReference type="EMBL" id="KAE8263587.1"/>
    </source>
</evidence>
<dbReference type="GO" id="GO:0003723">
    <property type="term" value="F:RNA binding"/>
    <property type="evidence" value="ECO:0007669"/>
    <property type="project" value="InterPro"/>
</dbReference>
<dbReference type="InterPro" id="IPR050180">
    <property type="entry name" value="RNR_Ribonuclease"/>
</dbReference>
<evidence type="ECO:0000313" key="6">
    <source>
        <dbReference type="Proteomes" id="UP000836402"/>
    </source>
</evidence>
<feature type="region of interest" description="Disordered" evidence="1">
    <location>
        <begin position="421"/>
        <end position="447"/>
    </location>
</feature>
<dbReference type="InterPro" id="IPR012340">
    <property type="entry name" value="NA-bd_OB-fold"/>
</dbReference>
<comment type="caution">
    <text evidence="4">The sequence shown here is derived from an EMBL/GenBank/DDBJ whole genome shotgun (WGS) entry which is preliminary data.</text>
</comment>
<evidence type="ECO:0000313" key="3">
    <source>
        <dbReference type="EMBL" id="CAD6921415.1"/>
    </source>
</evidence>
<dbReference type="InterPro" id="IPR001900">
    <property type="entry name" value="RNase_II/R"/>
</dbReference>
<feature type="compositionally biased region" description="Low complexity" evidence="1">
    <location>
        <begin position="42"/>
        <end position="51"/>
    </location>
</feature>
<feature type="compositionally biased region" description="Low complexity" evidence="1">
    <location>
        <begin position="435"/>
        <end position="446"/>
    </location>
</feature>
<feature type="compositionally biased region" description="Polar residues" evidence="1">
    <location>
        <begin position="345"/>
        <end position="363"/>
    </location>
</feature>
<evidence type="ECO:0000313" key="5">
    <source>
        <dbReference type="Proteomes" id="UP000077671"/>
    </source>
</evidence>
<feature type="region of interest" description="Disordered" evidence="1">
    <location>
        <begin position="323"/>
        <end position="363"/>
    </location>
</feature>
<dbReference type="Proteomes" id="UP000077671">
    <property type="component" value="Unassembled WGS sequence"/>
</dbReference>
<feature type="domain" description="RNB" evidence="2">
    <location>
        <begin position="667"/>
        <end position="1029"/>
    </location>
</feature>
<evidence type="ECO:0000256" key="1">
    <source>
        <dbReference type="SAM" id="MobiDB-lite"/>
    </source>
</evidence>
<name>A0A177VI15_9BASI</name>
<sequence length="1171" mass="129336">MPSSASLLPIGCRAASLSAAGVRTPARGLHTSVAATLDRRQQQQQHSSHSSNPSRRGTFAKKSPQHNRSRRDGDVGARGWVKARPVTLAFTKQQLEQIRERQDDLDLDAHARNRAVEAQYETSRPRHDTAKGTLSGSGSLTAPGAEQGNTSPLRPGDFAETRRSFHTDLICILPLPQRLDHDGRAWVCALTITGGVELYRETDIMFRIPEAVNTQLAEKAGPVEGELIWMAGPDSEPTPADQFELASIDRDVLEARSIMVAHLRTIKMARDDEIRRLLPAFQREFLVGDHKPKSASLPFDPKGKRVAMVDRPDTYSLTTWEAAERLHRQSPVPATSTEKQEPTSKDSPSTPKRGTSHANLAASSGPSAITLFATHSLLMAHPERYMADGQHHRSSQRFTRRASSEREAWLQIQQWLSAEQQSQMTRPKVPNTQLPARSASATSPSAGTVGPIEAFCRRARLVQEGRNQILAELQSRTPLVDGSPTALPIPRLPTDVPSASVRDSLEWTKDDQIILSFLKSALGSRRTIQTDLFLSIAITIVKRAGDVPRLPPFEYSNILHSTTATEQEIRQVQSKRSDAAARTAHVIGLHSPADLRPGPDLSSSLITRFLISIGVIPPWYNLQSNDVVLRGLMNTPIYPTADGSSTATSSSPQRYATLNADAEAVHPHDFGSLPVFIIDDAGAHELDDGISIEATSQPNDWWVHIHIADPTAILRPEDPLAMHAYRQHNTVYFPECTYPLLPDPALLDQVDMGSFRRRAASSDQSQRTLTFSAKINDQTGKVSEYKVAPSLVRNLKVCTYQQVQKMFDGSDDDAGLFSGDDRTNLKALRKISVTLGKRRMEDGYFTTSATRSEVKVSPLPLPKEAEDLTRPHVFAGFPQIDLHLNNPPVCLPGSTSETLISELMILAGRVMGAWAQEHGVAVPYRGQIFGDERAAAHSQELLQDILRRHRDPVTAMLDAGVVMKLNKLIPKTALSIRPLVHMSMAIRLRPPSSSDGDVLSNSGYVQCTSPLRRYGDLLVHWQVRAALAAMAKGKSPTANLPWQAEALQPEVDRLLQQGRWHRDLQRSAVMFWTCLHISRLLKLQAEGRHDEIREQDRKFLEPAPASVSFMHLRALSGMDGDTAVLAHGLGVQADCEWSPLEALPQLGQQITVKPIYVKFAGLRSRIVVRRV</sequence>
<feature type="region of interest" description="Disordered" evidence="1">
    <location>
        <begin position="38"/>
        <end position="78"/>
    </location>
</feature>
<reference evidence="4" key="2">
    <citation type="journal article" date="2019" name="IMA Fungus">
        <title>Genome sequencing and comparison of five Tilletia species to identify candidate genes for the detection of regulated species infecting wheat.</title>
        <authorList>
            <person name="Nguyen H.D.T."/>
            <person name="Sultana T."/>
            <person name="Kesanakurti P."/>
            <person name="Hambleton S."/>
        </authorList>
    </citation>
    <scope>NUCLEOTIDE SEQUENCE</scope>
    <source>
        <strain evidence="4">DAOMC 238032</strain>
    </source>
</reference>